<evidence type="ECO:0000256" key="6">
    <source>
        <dbReference type="ARBA" id="ARBA00022553"/>
    </source>
</evidence>
<proteinExistence type="inferred from homology"/>
<comment type="function">
    <text evidence="16">Bifunctional enzyme that catalyzes the fourth and fifth sequential steps of CoA biosynthetic pathway. The fourth reaction is catalyzed by the phosphopantetheine adenylyltransferase, coded by the coaD domain; the fifth reaction is catalyzed by the dephospho-CoA kinase, coded by the coaE domain. May act as a point of CoA biosynthesis regulation.</text>
</comment>
<evidence type="ECO:0000256" key="17">
    <source>
        <dbReference type="ARBA" id="ARBA00060565"/>
    </source>
</evidence>
<dbReference type="FunFam" id="3.40.50.620:FF:000089">
    <property type="entry name" value="Bifunctional coenzyme A synthase"/>
    <property type="match status" value="1"/>
</dbReference>
<evidence type="ECO:0000256" key="10">
    <source>
        <dbReference type="ARBA" id="ARBA00022777"/>
    </source>
</evidence>
<evidence type="ECO:0000256" key="21">
    <source>
        <dbReference type="ARBA" id="ARBA00067394"/>
    </source>
</evidence>
<evidence type="ECO:0000256" key="19">
    <source>
        <dbReference type="ARBA" id="ARBA00061673"/>
    </source>
</evidence>
<evidence type="ECO:0000256" key="4">
    <source>
        <dbReference type="ARBA" id="ARBA00012392"/>
    </source>
</evidence>
<dbReference type="PANTHER" id="PTHR10695">
    <property type="entry name" value="DEPHOSPHO-COA KINASE-RELATED"/>
    <property type="match status" value="1"/>
</dbReference>
<comment type="similarity">
    <text evidence="19">In the central section; belongs to the eukaryotic CoaD family.</text>
</comment>
<dbReference type="InterPro" id="IPR001977">
    <property type="entry name" value="Depp_CoAkinase"/>
</dbReference>
<dbReference type="InterPro" id="IPR014729">
    <property type="entry name" value="Rossmann-like_a/b/a_fold"/>
</dbReference>
<comment type="pathway">
    <text evidence="18">Cofactor biosynthesis; coenzyme A biosynthesis; CoA from (R)-pantothenate: step 5/5.</text>
</comment>
<dbReference type="SUPFAM" id="SSF52374">
    <property type="entry name" value="Nucleotidylyl transferase"/>
    <property type="match status" value="1"/>
</dbReference>
<dbReference type="PANTHER" id="PTHR10695:SF46">
    <property type="entry name" value="BIFUNCTIONAL COENZYME A SYNTHASE-RELATED"/>
    <property type="match status" value="1"/>
</dbReference>
<dbReference type="OrthoDB" id="330671at2759"/>
<dbReference type="GO" id="GO:0005524">
    <property type="term" value="F:ATP binding"/>
    <property type="evidence" value="ECO:0007669"/>
    <property type="project" value="UniProtKB-KW"/>
</dbReference>
<evidence type="ECO:0000256" key="2">
    <source>
        <dbReference type="ARBA" id="ARBA00004496"/>
    </source>
</evidence>
<evidence type="ECO:0000256" key="15">
    <source>
        <dbReference type="ARBA" id="ARBA00051912"/>
    </source>
</evidence>
<dbReference type="EC" id="2.7.1.24" evidence="20"/>
<dbReference type="Proteomes" id="UP000694845">
    <property type="component" value="Unplaced"/>
</dbReference>
<evidence type="ECO:0000256" key="7">
    <source>
        <dbReference type="ARBA" id="ARBA00022679"/>
    </source>
</evidence>
<evidence type="ECO:0000256" key="11">
    <source>
        <dbReference type="ARBA" id="ARBA00022840"/>
    </source>
</evidence>
<dbReference type="GO" id="GO:0004140">
    <property type="term" value="F:dephospho-CoA kinase activity"/>
    <property type="evidence" value="ECO:0007669"/>
    <property type="project" value="UniProtKB-EC"/>
</dbReference>
<evidence type="ECO:0000259" key="22">
    <source>
        <dbReference type="Pfam" id="PF01467"/>
    </source>
</evidence>
<comment type="pathway">
    <text evidence="17">Cofactor biosynthesis; coenzyme A biosynthesis; CoA from (R)-pantothenate: step 4/5.</text>
</comment>
<evidence type="ECO:0000256" key="14">
    <source>
        <dbReference type="ARBA" id="ARBA00051310"/>
    </source>
</evidence>
<evidence type="ECO:0000256" key="12">
    <source>
        <dbReference type="ARBA" id="ARBA00023128"/>
    </source>
</evidence>
<evidence type="ECO:0000256" key="5">
    <source>
        <dbReference type="ARBA" id="ARBA00022490"/>
    </source>
</evidence>
<keyword evidence="7" id="KW-0808">Transferase</keyword>
<sequence length="583" mass="63937">MLCLTMAKPPISTPLPFPQGLSYSLTKMHPSCRTGLLILTAPVNQLIQRISPILCHAATCIRETLYVQLQPGLDHEQEPYKQSLLPVTRDVCTTITAIYAQSAVQAGQDVRVLLNNFSNRSGTPPPPRVLPREVGLVLTDCSSQGSLQALLKSWFTFPTSPDIEIIPESVWLKSRDGSDSNSVINSSLPADAKSISSDCSAVKSYGSVVLGGTFDCIHIGHKILLSESAIRAEEKITVGVTDRSMLNRKTLPELIQPLDARIASVCDFIRDVKPHILQPDSVVPISDPYGPSIVDPEMRCIVVSEETKRGGDAVNKNRQEKGLCVLDIHEIPLVEDIKHAAHEEAKISSSSQRMRLLGTLLKEPVKKGLSDTPYVIGLTGGIASGKSAVCKRLEGQGAAVIDCDKLGHKAYLPGTQGFRRVVAEFGQDVVGSDGSINRRALGAKVFQDRSRLDRLNQIIWLEIASMAWEELRALGAGGCLVCVLDAAVLLEAGWDEFCHEVWSCIIHQDEALKRILDRDRLPEEKARQRIESQLSNQERVDRSNVVLCTFWEPEVTQKQVEKAWAGLLGRLPTGEGEPKHPKL</sequence>
<keyword evidence="11" id="KW-0067">ATP-binding</keyword>
<dbReference type="PROSITE" id="PS51219">
    <property type="entry name" value="DPCK"/>
    <property type="match status" value="1"/>
</dbReference>
<dbReference type="KEGG" id="aplc:110989257"/>
<evidence type="ECO:0000313" key="23">
    <source>
        <dbReference type="Proteomes" id="UP000694845"/>
    </source>
</evidence>
<evidence type="ECO:0000256" key="13">
    <source>
        <dbReference type="ARBA" id="ARBA00023268"/>
    </source>
</evidence>
<dbReference type="GO" id="GO:0005759">
    <property type="term" value="C:mitochondrial matrix"/>
    <property type="evidence" value="ECO:0007669"/>
    <property type="project" value="UniProtKB-SubCell"/>
</dbReference>
<evidence type="ECO:0000256" key="1">
    <source>
        <dbReference type="ARBA" id="ARBA00004305"/>
    </source>
</evidence>
<dbReference type="CDD" id="cd02164">
    <property type="entry name" value="PPAT_CoAS"/>
    <property type="match status" value="1"/>
</dbReference>
<evidence type="ECO:0000256" key="18">
    <source>
        <dbReference type="ARBA" id="ARBA00060696"/>
    </source>
</evidence>
<dbReference type="GO" id="GO:0015937">
    <property type="term" value="P:coenzyme A biosynthetic process"/>
    <property type="evidence" value="ECO:0007669"/>
    <property type="project" value="InterPro"/>
</dbReference>
<evidence type="ECO:0000256" key="3">
    <source>
        <dbReference type="ARBA" id="ARBA00011245"/>
    </source>
</evidence>
<evidence type="ECO:0000256" key="20">
    <source>
        <dbReference type="ARBA" id="ARBA00066359"/>
    </source>
</evidence>
<keyword evidence="23" id="KW-1185">Reference proteome</keyword>
<dbReference type="GeneID" id="110989257"/>
<dbReference type="GO" id="GO:0004595">
    <property type="term" value="F:pantetheine-phosphate adenylyltransferase activity"/>
    <property type="evidence" value="ECO:0007669"/>
    <property type="project" value="UniProtKB-EC"/>
</dbReference>
<evidence type="ECO:0000256" key="16">
    <source>
        <dbReference type="ARBA" id="ARBA00059677"/>
    </source>
</evidence>
<dbReference type="RefSeq" id="XP_022109196.1">
    <property type="nucleotide sequence ID" value="XM_022253504.1"/>
</dbReference>
<organism evidence="23 24">
    <name type="scientific">Acanthaster planci</name>
    <name type="common">Crown-of-thorns starfish</name>
    <dbReference type="NCBI Taxonomy" id="133434"/>
    <lineage>
        <taxon>Eukaryota</taxon>
        <taxon>Metazoa</taxon>
        <taxon>Echinodermata</taxon>
        <taxon>Eleutherozoa</taxon>
        <taxon>Asterozoa</taxon>
        <taxon>Asteroidea</taxon>
        <taxon>Valvatacea</taxon>
        <taxon>Valvatida</taxon>
        <taxon>Acanthasteridae</taxon>
        <taxon>Acanthaster</taxon>
    </lineage>
</organism>
<evidence type="ECO:0000256" key="9">
    <source>
        <dbReference type="ARBA" id="ARBA00022741"/>
    </source>
</evidence>
<dbReference type="HAMAP" id="MF_00376">
    <property type="entry name" value="Dephospho_CoA_kinase"/>
    <property type="match status" value="1"/>
</dbReference>
<keyword evidence="9" id="KW-0547">Nucleotide-binding</keyword>
<protein>
    <recommendedName>
        <fullName evidence="21">Bifunctional coenzyme A synthase</fullName>
        <ecNumber evidence="20">2.7.1.24</ecNumber>
        <ecNumber evidence="4">2.7.7.3</ecNumber>
    </recommendedName>
</protein>
<comment type="catalytic activity">
    <reaction evidence="14">
        <text>(R)-4'-phosphopantetheine + ATP + H(+) = 3'-dephospho-CoA + diphosphate</text>
        <dbReference type="Rhea" id="RHEA:19801"/>
        <dbReference type="ChEBI" id="CHEBI:15378"/>
        <dbReference type="ChEBI" id="CHEBI:30616"/>
        <dbReference type="ChEBI" id="CHEBI:33019"/>
        <dbReference type="ChEBI" id="CHEBI:57328"/>
        <dbReference type="ChEBI" id="CHEBI:61723"/>
        <dbReference type="EC" id="2.7.7.3"/>
    </reaction>
    <physiologicalReaction direction="left-to-right" evidence="14">
        <dbReference type="Rhea" id="RHEA:19802"/>
    </physiologicalReaction>
</comment>
<comment type="subcellular location">
    <subcellularLocation>
        <location evidence="2">Cytoplasm</location>
    </subcellularLocation>
    <subcellularLocation>
        <location evidence="1">Mitochondrion matrix</location>
    </subcellularLocation>
</comment>
<dbReference type="SUPFAM" id="SSF52540">
    <property type="entry name" value="P-loop containing nucleoside triphosphate hydrolases"/>
    <property type="match status" value="1"/>
</dbReference>
<keyword evidence="13" id="KW-0511">Multifunctional enzyme</keyword>
<dbReference type="Pfam" id="PF01467">
    <property type="entry name" value="CTP_transf_like"/>
    <property type="match status" value="1"/>
</dbReference>
<evidence type="ECO:0000256" key="8">
    <source>
        <dbReference type="ARBA" id="ARBA00022695"/>
    </source>
</evidence>
<accession>A0A8B8A036</accession>
<keyword evidence="5" id="KW-0963">Cytoplasm</keyword>
<dbReference type="Pfam" id="PF01121">
    <property type="entry name" value="CoaE"/>
    <property type="match status" value="1"/>
</dbReference>
<keyword evidence="8" id="KW-0548">Nucleotidyltransferase</keyword>
<comment type="subunit">
    <text evidence="3">Monomer.</text>
</comment>
<dbReference type="NCBIfam" id="TIGR00152">
    <property type="entry name" value="dephospho-CoA kinase"/>
    <property type="match status" value="1"/>
</dbReference>
<gene>
    <name evidence="24" type="primary">LOC110989257</name>
</gene>
<comment type="catalytic activity">
    <reaction evidence="15">
        <text>3'-dephospho-CoA + ATP = ADP + CoA + H(+)</text>
        <dbReference type="Rhea" id="RHEA:18245"/>
        <dbReference type="ChEBI" id="CHEBI:15378"/>
        <dbReference type="ChEBI" id="CHEBI:30616"/>
        <dbReference type="ChEBI" id="CHEBI:57287"/>
        <dbReference type="ChEBI" id="CHEBI:57328"/>
        <dbReference type="ChEBI" id="CHEBI:456216"/>
        <dbReference type="EC" id="2.7.1.24"/>
    </reaction>
    <physiologicalReaction direction="left-to-right" evidence="15">
        <dbReference type="Rhea" id="RHEA:18246"/>
    </physiologicalReaction>
</comment>
<dbReference type="InterPro" id="IPR027417">
    <property type="entry name" value="P-loop_NTPase"/>
</dbReference>
<dbReference type="InterPro" id="IPR004821">
    <property type="entry name" value="Cyt_trans-like"/>
</dbReference>
<dbReference type="Gene3D" id="3.40.50.620">
    <property type="entry name" value="HUPs"/>
    <property type="match status" value="1"/>
</dbReference>
<keyword evidence="12" id="KW-0496">Mitochondrion</keyword>
<dbReference type="Gene3D" id="3.40.50.300">
    <property type="entry name" value="P-loop containing nucleotide triphosphate hydrolases"/>
    <property type="match status" value="1"/>
</dbReference>
<keyword evidence="6" id="KW-0597">Phosphoprotein</keyword>
<name>A0A8B8A036_ACAPL</name>
<dbReference type="CDD" id="cd02022">
    <property type="entry name" value="DPCK"/>
    <property type="match status" value="1"/>
</dbReference>
<dbReference type="EC" id="2.7.7.3" evidence="4"/>
<feature type="domain" description="Cytidyltransferase-like" evidence="22">
    <location>
        <begin position="209"/>
        <end position="353"/>
    </location>
</feature>
<keyword evidence="10" id="KW-0418">Kinase</keyword>
<dbReference type="FunFam" id="3.40.50.300:FF:000899">
    <property type="entry name" value="Bifunctional coenzyme A synthase"/>
    <property type="match status" value="1"/>
</dbReference>
<dbReference type="AlphaFoldDB" id="A0A8B8A036"/>
<evidence type="ECO:0000313" key="24">
    <source>
        <dbReference type="RefSeq" id="XP_022109196.1"/>
    </source>
</evidence>
<reference evidence="24" key="1">
    <citation type="submission" date="2025-08" db="UniProtKB">
        <authorList>
            <consortium name="RefSeq"/>
        </authorList>
    </citation>
    <scope>IDENTIFICATION</scope>
</reference>